<dbReference type="GeneID" id="73796434"/>
<dbReference type="RefSeq" id="WP_008687213.1">
    <property type="nucleotide sequence ID" value="NZ_AP024510.1"/>
</dbReference>
<accession>A0A4R3TBL0</accession>
<proteinExistence type="predicted"/>
<gene>
    <name evidence="1" type="ORF">EDD61_11052</name>
</gene>
<reference evidence="1 2" key="1">
    <citation type="submission" date="2019-03" db="EMBL/GenBank/DDBJ databases">
        <title>Genomic Encyclopedia of Type Strains, Phase IV (KMG-IV): sequencing the most valuable type-strain genomes for metagenomic binning, comparative biology and taxonomic classification.</title>
        <authorList>
            <person name="Goeker M."/>
        </authorList>
    </citation>
    <scope>NUCLEOTIDE SEQUENCE [LARGE SCALE GENOMIC DNA]</scope>
    <source>
        <strain evidence="1 2">DSM 29481</strain>
    </source>
</reference>
<evidence type="ECO:0008006" key="3">
    <source>
        <dbReference type="Google" id="ProtNLM"/>
    </source>
</evidence>
<dbReference type="EMBL" id="SMBP01000010">
    <property type="protein sequence ID" value="TCU59238.1"/>
    <property type="molecule type" value="Genomic_DNA"/>
</dbReference>
<evidence type="ECO:0000313" key="1">
    <source>
        <dbReference type="EMBL" id="TCU59238.1"/>
    </source>
</evidence>
<dbReference type="AlphaFoldDB" id="A0A4R3TBL0"/>
<sequence length="212" mass="25451">MKPIVWIAFIVVLIISVVGTQWYKRSTFNKLLKCLQNQDFDKFFTILDSLACKYFFAPFNREHMRLNAFFMMGDSTKIREQFDLILNMRINKKQRLDVCMKAFYFYVDEEDKVKAKEILDRMQGVTDETLYEQCNLIYEILLLKKTDYIDVMEEHVKACEPGFDRGMFHYLLALQYSYLDQKKKEMEHLRIAKTDMKDTPYETKINKMIKGK</sequence>
<evidence type="ECO:0000313" key="2">
    <source>
        <dbReference type="Proteomes" id="UP000295773"/>
    </source>
</evidence>
<comment type="caution">
    <text evidence="1">The sequence shown here is derived from an EMBL/GenBank/DDBJ whole genome shotgun (WGS) entry which is preliminary data.</text>
</comment>
<protein>
    <recommendedName>
        <fullName evidence="3">Tetratricopeptide repeat protein</fullName>
    </recommendedName>
</protein>
<keyword evidence="2" id="KW-1185">Reference proteome</keyword>
<organism evidence="1 2">
    <name type="scientific">Longicatena caecimuris</name>
    <dbReference type="NCBI Taxonomy" id="1796635"/>
    <lineage>
        <taxon>Bacteria</taxon>
        <taxon>Bacillati</taxon>
        <taxon>Bacillota</taxon>
        <taxon>Erysipelotrichia</taxon>
        <taxon>Erysipelotrichales</taxon>
        <taxon>Erysipelotrichaceae</taxon>
        <taxon>Longicatena</taxon>
    </lineage>
</organism>
<dbReference type="Proteomes" id="UP000295773">
    <property type="component" value="Unassembled WGS sequence"/>
</dbReference>
<name>A0A4R3TBL0_9FIRM</name>